<organism evidence="1 2">
    <name type="scientific">Calycina marina</name>
    <dbReference type="NCBI Taxonomy" id="1763456"/>
    <lineage>
        <taxon>Eukaryota</taxon>
        <taxon>Fungi</taxon>
        <taxon>Dikarya</taxon>
        <taxon>Ascomycota</taxon>
        <taxon>Pezizomycotina</taxon>
        <taxon>Leotiomycetes</taxon>
        <taxon>Helotiales</taxon>
        <taxon>Pezizellaceae</taxon>
        <taxon>Calycina</taxon>
    </lineage>
</organism>
<evidence type="ECO:0000313" key="2">
    <source>
        <dbReference type="Proteomes" id="UP000887226"/>
    </source>
</evidence>
<accession>A0A9P7YZV7</accession>
<protein>
    <submittedName>
        <fullName evidence="1">Uncharacterized protein</fullName>
    </submittedName>
</protein>
<keyword evidence="2" id="KW-1185">Reference proteome</keyword>
<gene>
    <name evidence="1" type="ORF">BJ878DRAFT_516430</name>
</gene>
<comment type="caution">
    <text evidence="1">The sequence shown here is derived from an EMBL/GenBank/DDBJ whole genome shotgun (WGS) entry which is preliminary data.</text>
</comment>
<dbReference type="EMBL" id="MU254093">
    <property type="protein sequence ID" value="KAG9242270.1"/>
    <property type="molecule type" value="Genomic_DNA"/>
</dbReference>
<dbReference type="AlphaFoldDB" id="A0A9P7YZV7"/>
<dbReference type="Proteomes" id="UP000887226">
    <property type="component" value="Unassembled WGS sequence"/>
</dbReference>
<reference evidence="1" key="1">
    <citation type="journal article" date="2021" name="IMA Fungus">
        <title>Genomic characterization of three marine fungi, including Emericellopsis atlantica sp. nov. with signatures of a generalist lifestyle and marine biomass degradation.</title>
        <authorList>
            <person name="Hagestad O.C."/>
            <person name="Hou L."/>
            <person name="Andersen J.H."/>
            <person name="Hansen E.H."/>
            <person name="Altermark B."/>
            <person name="Li C."/>
            <person name="Kuhnert E."/>
            <person name="Cox R.J."/>
            <person name="Crous P.W."/>
            <person name="Spatafora J.W."/>
            <person name="Lail K."/>
            <person name="Amirebrahimi M."/>
            <person name="Lipzen A."/>
            <person name="Pangilinan J."/>
            <person name="Andreopoulos W."/>
            <person name="Hayes R.D."/>
            <person name="Ng V."/>
            <person name="Grigoriev I.V."/>
            <person name="Jackson S.A."/>
            <person name="Sutton T.D.S."/>
            <person name="Dobson A.D.W."/>
            <person name="Rama T."/>
        </authorList>
    </citation>
    <scope>NUCLEOTIDE SEQUENCE</scope>
    <source>
        <strain evidence="1">TRa3180A</strain>
    </source>
</reference>
<proteinExistence type="predicted"/>
<evidence type="ECO:0000313" key="1">
    <source>
        <dbReference type="EMBL" id="KAG9242270.1"/>
    </source>
</evidence>
<sequence length="63" mass="7112">MFHVGDKVWLDTMKLSIVRQSKTLAEIHIGCFDIKKIGSPFTCRLDLPPGLRSYATLACFNEV</sequence>
<name>A0A9P7YZV7_9HELO</name>